<dbReference type="GO" id="GO:0031985">
    <property type="term" value="C:Golgi cisterna"/>
    <property type="evidence" value="ECO:0007669"/>
    <property type="project" value="TreeGrafter"/>
</dbReference>
<feature type="coiled-coil region" evidence="7">
    <location>
        <begin position="398"/>
        <end position="518"/>
    </location>
</feature>
<feature type="compositionally biased region" description="Acidic residues" evidence="8">
    <location>
        <begin position="88"/>
        <end position="97"/>
    </location>
</feature>
<comment type="caution">
    <text evidence="9">The sequence shown here is derived from an EMBL/GenBank/DDBJ whole genome shotgun (WGS) entry which is preliminary data.</text>
</comment>
<feature type="compositionally biased region" description="Low complexity" evidence="8">
    <location>
        <begin position="354"/>
        <end position="372"/>
    </location>
</feature>
<dbReference type="GO" id="GO:0000139">
    <property type="term" value="C:Golgi membrane"/>
    <property type="evidence" value="ECO:0007669"/>
    <property type="project" value="UniProtKB-SubCell"/>
</dbReference>
<feature type="region of interest" description="Disordered" evidence="8">
    <location>
        <begin position="522"/>
        <end position="541"/>
    </location>
</feature>
<sequence>MEHEERVHADELGELFAGARGLAAGVSGPAGRDHTCRWVAVVVAHTNLCLTLRVQPPPGTEEEEDNAELLSPARASQTSDGNASSAAENEEPEESATEEAPVSTVGAKTPLAASTRSTPPPSGSGNKLAGFVSAISTQLENVSSGRGGDPPLSNGGPQSASTEEECARLHKDLTRVRNELRLKDKQLSSTQKSMQICEEELVALEQECKEKIAQVQHEDKSSDEQNFIQALEMKDNQARAMKADLDALAEAKEQYTAEIASLKAELAKALESKDTLWTSAASASNESEQLIESLRSELQDTLTAMNNLKREYAESKNTMFSRQSQLESTNTELVNNVANLERELAKAKEAVAAASQTSSSGTASTSANSGSAHFGANASMNDDYRRVQQTLVLTKKTLHDESRKNEVQKQEIISLTEEVRRLKQALEAAQESSSKQLEATSQENEQLKEQVKQLTSHSSVAAAANGELRIQRLTNRLIEKQETIDSLRSRVTTMDVRLQDVQLRAQRAEEKLARMEQNGGIDDMEMATPVGKPGRGGMRSRPNRMAHMISRVAPVVERSHRVVTALDVLDRWLLFLGRSTRPLSRQSDVFSVNRHSGALRLDSSDQDAMSPTPDAPVSTASEGVASMSSVHVDANATDAEIAWLRRCLPIFVQPDVDIKNRNDLVKIFFRFERDDQSGHLLCKLCIVFAGESSYNRVQEEIENSLATLCYRTFNRRTNVDLDPNAAVPWATIYSQDHGGKQQWAQGEKKNLGNWFSLMHHYHAEIGYSDWKLHPQTHRPYIYLNTCNHMIGEKDNNPKLSKFNWIDYPFQQGDGDDAFRYVVEHVPTKCNLYSYFCFWRARNGGGWCDRHPGGKSVSRDGKSIYVKYPSTTTGV</sequence>
<dbReference type="PANTHER" id="PTHR13815:SF7">
    <property type="entry name" value="GOLGIN SUBFAMILY A MEMBER 5"/>
    <property type="match status" value="1"/>
</dbReference>
<feature type="compositionally biased region" description="Low complexity" evidence="8">
    <location>
        <begin position="98"/>
        <end position="117"/>
    </location>
</feature>
<feature type="region of interest" description="Disordered" evidence="8">
    <location>
        <begin position="54"/>
        <end position="166"/>
    </location>
</feature>
<dbReference type="GO" id="GO:0000301">
    <property type="term" value="P:retrograde transport, vesicle recycling within Golgi"/>
    <property type="evidence" value="ECO:0007669"/>
    <property type="project" value="TreeGrafter"/>
</dbReference>
<dbReference type="PANTHER" id="PTHR13815">
    <property type="entry name" value="GOLGIN-84"/>
    <property type="match status" value="1"/>
</dbReference>
<proteinExistence type="predicted"/>
<keyword evidence="4" id="KW-0333">Golgi apparatus</keyword>
<dbReference type="Proteomes" id="UP001165083">
    <property type="component" value="Unassembled WGS sequence"/>
</dbReference>
<reference evidence="9" key="1">
    <citation type="submission" date="2023-04" db="EMBL/GenBank/DDBJ databases">
        <title>Phytophthora lilii NBRC 32176.</title>
        <authorList>
            <person name="Ichikawa N."/>
            <person name="Sato H."/>
            <person name="Tonouchi N."/>
        </authorList>
    </citation>
    <scope>NUCLEOTIDE SEQUENCE</scope>
    <source>
        <strain evidence="9">NBRC 32176</strain>
    </source>
</reference>
<keyword evidence="2" id="KW-0812">Transmembrane</keyword>
<comment type="subcellular location">
    <subcellularLocation>
        <location evidence="1">Golgi apparatus membrane</location>
        <topology evidence="1">Single-pass membrane protein</topology>
    </subcellularLocation>
</comment>
<evidence type="ECO:0000256" key="4">
    <source>
        <dbReference type="ARBA" id="ARBA00023034"/>
    </source>
</evidence>
<dbReference type="OrthoDB" id="58806at2759"/>
<dbReference type="InterPro" id="IPR019177">
    <property type="entry name" value="Golgin_subfamily_A_member_5"/>
</dbReference>
<evidence type="ECO:0000313" key="10">
    <source>
        <dbReference type="Proteomes" id="UP001165083"/>
    </source>
</evidence>
<keyword evidence="5 7" id="KW-0175">Coiled coil</keyword>
<protein>
    <submittedName>
        <fullName evidence="9">Unnamed protein product</fullName>
    </submittedName>
</protein>
<dbReference type="EMBL" id="BSXW01012487">
    <property type="protein sequence ID" value="GMF65636.1"/>
    <property type="molecule type" value="Genomic_DNA"/>
</dbReference>
<evidence type="ECO:0000313" key="9">
    <source>
        <dbReference type="EMBL" id="GMF65636.1"/>
    </source>
</evidence>
<evidence type="ECO:0000256" key="5">
    <source>
        <dbReference type="ARBA" id="ARBA00023054"/>
    </source>
</evidence>
<gene>
    <name evidence="9" type="ORF">Plil01_001826700</name>
</gene>
<keyword evidence="3" id="KW-1133">Transmembrane helix</keyword>
<evidence type="ECO:0000256" key="8">
    <source>
        <dbReference type="SAM" id="MobiDB-lite"/>
    </source>
</evidence>
<organism evidence="9 10">
    <name type="scientific">Phytophthora lilii</name>
    <dbReference type="NCBI Taxonomy" id="2077276"/>
    <lineage>
        <taxon>Eukaryota</taxon>
        <taxon>Sar</taxon>
        <taxon>Stramenopiles</taxon>
        <taxon>Oomycota</taxon>
        <taxon>Peronosporomycetes</taxon>
        <taxon>Peronosporales</taxon>
        <taxon>Peronosporaceae</taxon>
        <taxon>Phytophthora</taxon>
    </lineage>
</organism>
<accession>A0A9W6YK34</accession>
<feature type="region of interest" description="Disordered" evidence="8">
    <location>
        <begin position="601"/>
        <end position="620"/>
    </location>
</feature>
<evidence type="ECO:0000256" key="7">
    <source>
        <dbReference type="SAM" id="Coils"/>
    </source>
</evidence>
<evidence type="ECO:0000256" key="3">
    <source>
        <dbReference type="ARBA" id="ARBA00022989"/>
    </source>
</evidence>
<evidence type="ECO:0000256" key="2">
    <source>
        <dbReference type="ARBA" id="ARBA00022692"/>
    </source>
</evidence>
<evidence type="ECO:0000256" key="6">
    <source>
        <dbReference type="ARBA" id="ARBA00023136"/>
    </source>
</evidence>
<keyword evidence="6" id="KW-0472">Membrane</keyword>
<keyword evidence="10" id="KW-1185">Reference proteome</keyword>
<evidence type="ECO:0000256" key="1">
    <source>
        <dbReference type="ARBA" id="ARBA00004194"/>
    </source>
</evidence>
<feature type="compositionally biased region" description="Polar residues" evidence="8">
    <location>
        <begin position="134"/>
        <end position="144"/>
    </location>
</feature>
<dbReference type="AlphaFoldDB" id="A0A9W6YK34"/>
<feature type="region of interest" description="Disordered" evidence="8">
    <location>
        <begin position="354"/>
        <end position="381"/>
    </location>
</feature>
<name>A0A9W6YK34_9STRA</name>
<dbReference type="GO" id="GO:0007030">
    <property type="term" value="P:Golgi organization"/>
    <property type="evidence" value="ECO:0007669"/>
    <property type="project" value="InterPro"/>
</dbReference>